<comment type="caution">
    <text evidence="2">The sequence shown here is derived from an EMBL/GenBank/DDBJ whole genome shotgun (WGS) entry which is preliminary data.</text>
</comment>
<dbReference type="RefSeq" id="WP_245969806.1">
    <property type="nucleotide sequence ID" value="NZ_RBXL01000001.1"/>
</dbReference>
<keyword evidence="3" id="KW-1185">Reference proteome</keyword>
<sequence length="592" mass="66377">MLDQTVGELLNDRVTLDLEGIDRLYLNLYQPRLQTGGGVANFFKVHRGAKVASTVLMAPISHAFVKAIEGFAQREGVEIVTFAKGQRKDDMTRERLRDFAQPEGVLYIGKAQERFASFRMIKKISTHTGQPYPWFTRGTVMCNHFYFYLVDADFGPLFIKFCSYFPYTARVCLNGHEYVKRQLAKAGIAFEALDNGLLSCAEPARAQRILDDLNEATIAALVAKWLGRLPDPFTAEDHAAGYNFQLSILQAEFARTQVFDRPLSGRHLFEEVIRENLDLGRPEKVSLIFNRRITKRTPGSFHTRVITQGVIPSLHVGYKSSKIKQYFKEGRALRTETTINNTHDFGIGRNLNNLPALRAIGFAANRRLLEVETLSQDCLLAEGVFDQVTQPQVVGGQRAPGLHLDDPRVLALFTALCLFLTLPEGFRHAGMRTWMAQALGVPEDAYSPGRMTYDLRRLRLHGLIERIPQSHRYRVTDAGLRVALFFTKVHSRILRPGLSQLFDGCPKAPNRPIATAMSRLQQAFADLFAYSGESGHPVRRKVATGSDSIQPVSPKESGRSEAAPRHGMGVVTRGRDRLSTRWSVCASSLRSN</sequence>
<evidence type="ECO:0000313" key="3">
    <source>
        <dbReference type="Proteomes" id="UP000274556"/>
    </source>
</evidence>
<dbReference type="EMBL" id="RBXL01000001">
    <property type="protein sequence ID" value="RKT47438.1"/>
    <property type="molecule type" value="Genomic_DNA"/>
</dbReference>
<protein>
    <submittedName>
        <fullName evidence="2">Uncharacterized protein</fullName>
    </submittedName>
</protein>
<proteinExistence type="predicted"/>
<organism evidence="2 3">
    <name type="scientific">Thiocapsa rosea</name>
    <dbReference type="NCBI Taxonomy" id="69360"/>
    <lineage>
        <taxon>Bacteria</taxon>
        <taxon>Pseudomonadati</taxon>
        <taxon>Pseudomonadota</taxon>
        <taxon>Gammaproteobacteria</taxon>
        <taxon>Chromatiales</taxon>
        <taxon>Chromatiaceae</taxon>
        <taxon>Thiocapsa</taxon>
    </lineage>
</organism>
<reference evidence="2 3" key="1">
    <citation type="submission" date="2018-10" db="EMBL/GenBank/DDBJ databases">
        <title>Genomic Encyclopedia of Archaeal and Bacterial Type Strains, Phase II (KMG-II): from individual species to whole genera.</title>
        <authorList>
            <person name="Goeker M."/>
        </authorList>
    </citation>
    <scope>NUCLEOTIDE SEQUENCE [LARGE SCALE GENOMIC DNA]</scope>
    <source>
        <strain evidence="2 3">DSM 235</strain>
    </source>
</reference>
<evidence type="ECO:0000256" key="1">
    <source>
        <dbReference type="SAM" id="MobiDB-lite"/>
    </source>
</evidence>
<feature type="region of interest" description="Disordered" evidence="1">
    <location>
        <begin position="538"/>
        <end position="573"/>
    </location>
</feature>
<dbReference type="AlphaFoldDB" id="A0A495VHU9"/>
<name>A0A495VHU9_9GAMM</name>
<gene>
    <name evidence="2" type="ORF">BDD21_5021</name>
</gene>
<accession>A0A495VHU9</accession>
<evidence type="ECO:0000313" key="2">
    <source>
        <dbReference type="EMBL" id="RKT47438.1"/>
    </source>
</evidence>
<dbReference type="Proteomes" id="UP000274556">
    <property type="component" value="Unassembled WGS sequence"/>
</dbReference>